<name>F9WAX4_TRYCI</name>
<dbReference type="AlphaFoldDB" id="F9WAX4"/>
<dbReference type="Proteomes" id="UP000000702">
    <property type="component" value="Unassembled WGS sequence"/>
</dbReference>
<organism evidence="1 2">
    <name type="scientific">Trypanosoma congolense (strain IL3000)</name>
    <dbReference type="NCBI Taxonomy" id="1068625"/>
    <lineage>
        <taxon>Eukaryota</taxon>
        <taxon>Discoba</taxon>
        <taxon>Euglenozoa</taxon>
        <taxon>Kinetoplastea</taxon>
        <taxon>Metakinetoplastina</taxon>
        <taxon>Trypanosomatida</taxon>
        <taxon>Trypanosomatidae</taxon>
        <taxon>Trypanosoma</taxon>
        <taxon>Nannomonas</taxon>
    </lineage>
</organism>
<accession>F9WAX4</accession>
<reference evidence="2" key="1">
    <citation type="submission" date="2011-07" db="EMBL/GenBank/DDBJ databases">
        <title>Divergent evolution of antigenic variation in African trypanosomes.</title>
        <authorList>
            <person name="Jackson A.P."/>
            <person name="Berry A."/>
            <person name="Allison H.C."/>
            <person name="Burton P."/>
            <person name="Anderson J."/>
            <person name="Aslett M."/>
            <person name="Brown R."/>
            <person name="Corton N."/>
            <person name="Harris D."/>
            <person name="Hauser H."/>
            <person name="Gamble J."/>
            <person name="Gilderthorp R."/>
            <person name="McQuillan J."/>
            <person name="Quail M.A."/>
            <person name="Sanders M."/>
            <person name="Van Tonder A."/>
            <person name="Ginger M.L."/>
            <person name="Donelson J.E."/>
            <person name="Field M.C."/>
            <person name="Barry J.D."/>
            <person name="Berriman M."/>
            <person name="Hertz-Fowler C."/>
        </authorList>
    </citation>
    <scope>NUCLEOTIDE SEQUENCE [LARGE SCALE GENOMIC DNA]</scope>
    <source>
        <strain evidence="2">IL3000</strain>
    </source>
</reference>
<dbReference type="VEuPathDB" id="TriTrypDB:TcIL3000_0_50150"/>
<comment type="caution">
    <text evidence="1">The sequence shown here is derived from an EMBL/GenBank/DDBJ whole genome shotgun (WGS) entry which is preliminary data.</text>
</comment>
<evidence type="ECO:0000313" key="1">
    <source>
        <dbReference type="EMBL" id="CCD14398.1"/>
    </source>
</evidence>
<proteinExistence type="predicted"/>
<evidence type="ECO:0000313" key="2">
    <source>
        <dbReference type="Proteomes" id="UP000000702"/>
    </source>
</evidence>
<dbReference type="EMBL" id="CAEQ01001494">
    <property type="protein sequence ID" value="CCD14398.1"/>
    <property type="molecule type" value="Genomic_DNA"/>
</dbReference>
<sequence>MHCSPSPKIEVTTHRAATQPRHPRIHWLRRVVSLPLSMSLRDWTVGPTNAVFLFPLIHLPATAHNRRPIIPTPWKVCFPLSADTLVRLLLEHLIPQSESHCSVPKTCTLYICVPVIMLPSTNVLLKPGKVFSAPSGCLLLWWLVLPCVLCPRLVASRSQVAARSRPLNSASRNPSAGRSAGIQCCRAVSKAPSVTSACAWCR</sequence>
<protein>
    <submittedName>
        <fullName evidence="1">WGS project CAEQ00000000 data, annotated contig 2027</fullName>
    </submittedName>
</protein>
<gene>
    <name evidence="1" type="ORF">TCIL3000_0_50150</name>
</gene>
<reference evidence="1 2" key="2">
    <citation type="journal article" date="2012" name="Proc. Natl. Acad. Sci. U.S.A.">
        <title>Antigenic diversity is generated by distinct evolutionary mechanisms in African trypanosome species.</title>
        <authorList>
            <person name="Jackson A.P."/>
            <person name="Berry A."/>
            <person name="Aslett M."/>
            <person name="Allison H.C."/>
            <person name="Burton P."/>
            <person name="Vavrova-Anderson J."/>
            <person name="Brown R."/>
            <person name="Browne H."/>
            <person name="Corton N."/>
            <person name="Hauser H."/>
            <person name="Gamble J."/>
            <person name="Gilderthorp R."/>
            <person name="Marcello L."/>
            <person name="McQuillan J."/>
            <person name="Otto T.D."/>
            <person name="Quail M.A."/>
            <person name="Sanders M.J."/>
            <person name="van Tonder A."/>
            <person name="Ginger M.L."/>
            <person name="Field M.C."/>
            <person name="Barry J.D."/>
            <person name="Hertz-Fowler C."/>
            <person name="Berriman M."/>
        </authorList>
    </citation>
    <scope>NUCLEOTIDE SEQUENCE [LARGE SCALE GENOMIC DNA]</scope>
    <source>
        <strain evidence="1 2">IL3000</strain>
    </source>
</reference>
<keyword evidence="2" id="KW-1185">Reference proteome</keyword>